<dbReference type="Proteomes" id="UP000694391">
    <property type="component" value="Unplaced"/>
</dbReference>
<name>A0A8C0KGT1_CANLU</name>
<dbReference type="GeneTree" id="ENSGT00940000157004"/>
<dbReference type="Ensembl" id="ENSCAFT00020019185.1">
    <property type="protein sequence ID" value="ENSCAFP00020016533.1"/>
    <property type="gene ID" value="ENSCAFG00020013234.1"/>
</dbReference>
<protein>
    <submittedName>
        <fullName evidence="1">Solute carrier family 22 member 6</fullName>
    </submittedName>
</protein>
<accession>A0A8C0KGT1</accession>
<evidence type="ECO:0000313" key="2">
    <source>
        <dbReference type="Proteomes" id="UP000694391"/>
    </source>
</evidence>
<reference evidence="1" key="2">
    <citation type="submission" date="2025-09" db="UniProtKB">
        <authorList>
            <consortium name="Ensembl"/>
        </authorList>
    </citation>
    <scope>IDENTIFICATION</scope>
</reference>
<dbReference type="AlphaFoldDB" id="A0A8C0KGT1"/>
<evidence type="ECO:0000313" key="1">
    <source>
        <dbReference type="Ensembl" id="ENSCAFP00020016533.1"/>
    </source>
</evidence>
<gene>
    <name evidence="1" type="primary">SLC22A6</name>
</gene>
<proteinExistence type="predicted"/>
<sequence length="272" mass="29175">MAFNDLLQQVGGVGRFQQIQVTLVVLPLLLMASHNTLQNFTAAIPTHHCRPPANANLSTDGELEAWLPRDRQGQPESCLHYTIPQQGPPFPNGTDANSTGATEPCTNGWIYDNSTFPSTIVTEGLTPAGPVLVHGRGASRSHGVWVPGRQAGPPQVADPELPADSRVGNLRSLRSQLPRLLCLPAPLWHVAGWHRPQLHDAECGVDAHPHTGLCGHPDWLCVQPGPVSPGRCGLGRAPLAPPAAPGLRAFFRLLHLLLVSCLHCCLYPTSKS</sequence>
<reference evidence="1" key="1">
    <citation type="submission" date="2025-08" db="UniProtKB">
        <authorList>
            <consortium name="Ensembl"/>
        </authorList>
    </citation>
    <scope>IDENTIFICATION</scope>
</reference>
<keyword evidence="2" id="KW-1185">Reference proteome</keyword>
<organism evidence="1 2">
    <name type="scientific">Canis lupus dingo</name>
    <name type="common">dingo</name>
    <dbReference type="NCBI Taxonomy" id="286419"/>
    <lineage>
        <taxon>Eukaryota</taxon>
        <taxon>Metazoa</taxon>
        <taxon>Chordata</taxon>
        <taxon>Craniata</taxon>
        <taxon>Vertebrata</taxon>
        <taxon>Euteleostomi</taxon>
        <taxon>Mammalia</taxon>
        <taxon>Eutheria</taxon>
        <taxon>Laurasiatheria</taxon>
        <taxon>Carnivora</taxon>
        <taxon>Caniformia</taxon>
        <taxon>Canidae</taxon>
        <taxon>Canis</taxon>
    </lineage>
</organism>